<gene>
    <name evidence="1" type="ORF">M6B38_381070</name>
</gene>
<evidence type="ECO:0000313" key="1">
    <source>
        <dbReference type="EMBL" id="KAJ6825259.1"/>
    </source>
</evidence>
<keyword evidence="2" id="KW-1185">Reference proteome</keyword>
<reference evidence="1" key="2">
    <citation type="submission" date="2023-04" db="EMBL/GenBank/DDBJ databases">
        <authorList>
            <person name="Bruccoleri R.E."/>
            <person name="Oakeley E.J."/>
            <person name="Faust A.-M."/>
            <person name="Dessus-Babus S."/>
            <person name="Altorfer M."/>
            <person name="Burckhardt D."/>
            <person name="Oertli M."/>
            <person name="Naumann U."/>
            <person name="Petersen F."/>
            <person name="Wong J."/>
        </authorList>
    </citation>
    <scope>NUCLEOTIDE SEQUENCE</scope>
    <source>
        <strain evidence="1">GSM-AAB239-AS_SAM_17_03QT</strain>
        <tissue evidence="1">Leaf</tissue>
    </source>
</reference>
<name>A0AAX6G9D1_IRIPA</name>
<dbReference type="EMBL" id="JANAVB010021793">
    <property type="protein sequence ID" value="KAJ6825259.1"/>
    <property type="molecule type" value="Genomic_DNA"/>
</dbReference>
<dbReference type="Proteomes" id="UP001140949">
    <property type="component" value="Unassembled WGS sequence"/>
</dbReference>
<reference evidence="1" key="1">
    <citation type="journal article" date="2023" name="GigaByte">
        <title>Genome assembly of the bearded iris, Iris pallida Lam.</title>
        <authorList>
            <person name="Bruccoleri R.E."/>
            <person name="Oakeley E.J."/>
            <person name="Faust A.M.E."/>
            <person name="Altorfer M."/>
            <person name="Dessus-Babus S."/>
            <person name="Burckhardt D."/>
            <person name="Oertli M."/>
            <person name="Naumann U."/>
            <person name="Petersen F."/>
            <person name="Wong J."/>
        </authorList>
    </citation>
    <scope>NUCLEOTIDE SEQUENCE</scope>
    <source>
        <strain evidence="1">GSM-AAB239-AS_SAM_17_03QT</strain>
    </source>
</reference>
<protein>
    <recommendedName>
        <fullName evidence="3">ATP synthase F0 subunit 8</fullName>
    </recommendedName>
</protein>
<comment type="caution">
    <text evidence="1">The sequence shown here is derived from an EMBL/GenBank/DDBJ whole genome shotgun (WGS) entry which is preliminary data.</text>
</comment>
<sequence>MDFDGINLCVCLLVICFILFRIIRQVWGWLDCVGRVRGWCRGRKNNCSLHNT</sequence>
<organism evidence="1 2">
    <name type="scientific">Iris pallida</name>
    <name type="common">Sweet iris</name>
    <dbReference type="NCBI Taxonomy" id="29817"/>
    <lineage>
        <taxon>Eukaryota</taxon>
        <taxon>Viridiplantae</taxon>
        <taxon>Streptophyta</taxon>
        <taxon>Embryophyta</taxon>
        <taxon>Tracheophyta</taxon>
        <taxon>Spermatophyta</taxon>
        <taxon>Magnoliopsida</taxon>
        <taxon>Liliopsida</taxon>
        <taxon>Asparagales</taxon>
        <taxon>Iridaceae</taxon>
        <taxon>Iridoideae</taxon>
        <taxon>Irideae</taxon>
        <taxon>Iris</taxon>
    </lineage>
</organism>
<evidence type="ECO:0000313" key="2">
    <source>
        <dbReference type="Proteomes" id="UP001140949"/>
    </source>
</evidence>
<dbReference type="AlphaFoldDB" id="A0AAX6G9D1"/>
<proteinExistence type="predicted"/>
<evidence type="ECO:0008006" key="3">
    <source>
        <dbReference type="Google" id="ProtNLM"/>
    </source>
</evidence>
<accession>A0AAX6G9D1</accession>